<dbReference type="AlphaFoldDB" id="A3ZWW9"/>
<reference evidence="3 4" key="1">
    <citation type="submission" date="2006-02" db="EMBL/GenBank/DDBJ databases">
        <authorList>
            <person name="Amann R."/>
            <person name="Ferriera S."/>
            <person name="Johnson J."/>
            <person name="Kravitz S."/>
            <person name="Halpern A."/>
            <person name="Remington K."/>
            <person name="Beeson K."/>
            <person name="Tran B."/>
            <person name="Rogers Y.-H."/>
            <person name="Friedman R."/>
            <person name="Venter J.C."/>
        </authorList>
    </citation>
    <scope>NUCLEOTIDE SEQUENCE [LARGE SCALE GENOMIC DNA]</scope>
    <source>
        <strain evidence="3 4">DSM 3645</strain>
    </source>
</reference>
<evidence type="ECO:0000256" key="1">
    <source>
        <dbReference type="SAM" id="MobiDB-lite"/>
    </source>
</evidence>
<feature type="region of interest" description="Disordered" evidence="1">
    <location>
        <begin position="1"/>
        <end position="32"/>
    </location>
</feature>
<accession>A3ZWW9</accession>
<protein>
    <recommendedName>
        <fullName evidence="5">Zinc-ribbon domain-containing protein</fullName>
    </recommendedName>
</protein>
<feature type="transmembrane region" description="Helical" evidence="2">
    <location>
        <begin position="72"/>
        <end position="92"/>
    </location>
</feature>
<gene>
    <name evidence="3" type="ORF">DSM3645_14055</name>
</gene>
<dbReference type="EMBL" id="AANZ01000016">
    <property type="protein sequence ID" value="EAQ79093.1"/>
    <property type="molecule type" value="Genomic_DNA"/>
</dbReference>
<dbReference type="Proteomes" id="UP000004358">
    <property type="component" value="Unassembled WGS sequence"/>
</dbReference>
<keyword evidence="2" id="KW-0812">Transmembrane</keyword>
<sequence length="93" mass="10652">MSRWDEDDFDDDDESFVDDEAWTDDDLPSDDPDDYLDHCPQCGGEIYSEADVCPHCGEYLIHRYSPWSNQSFWWVALGLLGVIAVITSLLIGF</sequence>
<evidence type="ECO:0000313" key="3">
    <source>
        <dbReference type="EMBL" id="EAQ79093.1"/>
    </source>
</evidence>
<dbReference type="RefSeq" id="WP_002650709.1">
    <property type="nucleotide sequence ID" value="NZ_CH672376.1"/>
</dbReference>
<evidence type="ECO:0000313" key="4">
    <source>
        <dbReference type="Proteomes" id="UP000004358"/>
    </source>
</evidence>
<dbReference type="STRING" id="314230.DSM3645_14055"/>
<keyword evidence="2" id="KW-1133">Transmembrane helix</keyword>
<evidence type="ECO:0000256" key="2">
    <source>
        <dbReference type="SAM" id="Phobius"/>
    </source>
</evidence>
<evidence type="ECO:0008006" key="5">
    <source>
        <dbReference type="Google" id="ProtNLM"/>
    </source>
</evidence>
<dbReference type="eggNOG" id="ENOG5033K80">
    <property type="taxonomic scope" value="Bacteria"/>
</dbReference>
<comment type="caution">
    <text evidence="3">The sequence shown here is derived from an EMBL/GenBank/DDBJ whole genome shotgun (WGS) entry which is preliminary data.</text>
</comment>
<dbReference type="OrthoDB" id="292190at2"/>
<dbReference type="HOGENOM" id="CLU_2571989_0_0_0"/>
<proteinExistence type="predicted"/>
<keyword evidence="2" id="KW-0472">Membrane</keyword>
<organism evidence="3 4">
    <name type="scientific">Blastopirellula marina DSM 3645</name>
    <dbReference type="NCBI Taxonomy" id="314230"/>
    <lineage>
        <taxon>Bacteria</taxon>
        <taxon>Pseudomonadati</taxon>
        <taxon>Planctomycetota</taxon>
        <taxon>Planctomycetia</taxon>
        <taxon>Pirellulales</taxon>
        <taxon>Pirellulaceae</taxon>
        <taxon>Blastopirellula</taxon>
    </lineage>
</organism>
<name>A3ZWW9_9BACT</name>